<dbReference type="Pfam" id="PF18693">
    <property type="entry name" value="TRAM_2"/>
    <property type="match status" value="1"/>
</dbReference>
<dbReference type="FunFam" id="3.80.30.20:FF:000001">
    <property type="entry name" value="tRNA-2-methylthio-N(6)-dimethylallyladenosine synthase 2"/>
    <property type="match status" value="1"/>
</dbReference>
<gene>
    <name evidence="10" type="primary">rimO</name>
    <name evidence="14" type="ORF">SAMN03080606_00855</name>
</gene>
<keyword evidence="4 10" id="KW-0808">Transferase</keyword>
<feature type="binding site" evidence="10">
    <location>
        <position position="155"/>
    </location>
    <ligand>
        <name>[4Fe-4S] cluster</name>
        <dbReference type="ChEBI" id="CHEBI:49883"/>
        <label>2</label>
        <note>4Fe-4S-S-AdoMet</note>
    </ligand>
</feature>
<evidence type="ECO:0000256" key="4">
    <source>
        <dbReference type="ARBA" id="ARBA00022679"/>
    </source>
</evidence>
<dbReference type="SFLD" id="SFLDG01061">
    <property type="entry name" value="methylthiotransferase"/>
    <property type="match status" value="1"/>
</dbReference>
<keyword evidence="5 10" id="KW-0949">S-adenosyl-L-methionine</keyword>
<dbReference type="SFLD" id="SFLDG01082">
    <property type="entry name" value="B12-binding_domain_containing"/>
    <property type="match status" value="1"/>
</dbReference>
<feature type="binding site" evidence="10">
    <location>
        <position position="12"/>
    </location>
    <ligand>
        <name>[4Fe-4S] cluster</name>
        <dbReference type="ChEBI" id="CHEBI:49883"/>
        <label>1</label>
    </ligand>
</feature>
<feature type="binding site" evidence="10">
    <location>
        <position position="159"/>
    </location>
    <ligand>
        <name>[4Fe-4S] cluster</name>
        <dbReference type="ChEBI" id="CHEBI:49883"/>
        <label>2</label>
        <note>4Fe-4S-S-AdoMet</note>
    </ligand>
</feature>
<dbReference type="EC" id="2.8.4.4" evidence="10"/>
<dbReference type="GO" id="GO:0035597">
    <property type="term" value="F:tRNA-2-methylthio-N(6)-dimethylallyladenosine(37) synthase activity"/>
    <property type="evidence" value="ECO:0007669"/>
    <property type="project" value="UniProtKB-EC"/>
</dbReference>
<dbReference type="Pfam" id="PF04055">
    <property type="entry name" value="Radical_SAM"/>
    <property type="match status" value="1"/>
</dbReference>
<dbReference type="InterPro" id="IPR012340">
    <property type="entry name" value="NA-bd_OB-fold"/>
</dbReference>
<dbReference type="SMART" id="SM00729">
    <property type="entry name" value="Elp3"/>
    <property type="match status" value="1"/>
</dbReference>
<evidence type="ECO:0000313" key="15">
    <source>
        <dbReference type="Proteomes" id="UP000198636"/>
    </source>
</evidence>
<dbReference type="Gene3D" id="3.40.50.12160">
    <property type="entry name" value="Methylthiotransferase, N-terminal domain"/>
    <property type="match status" value="1"/>
</dbReference>
<evidence type="ECO:0000256" key="5">
    <source>
        <dbReference type="ARBA" id="ARBA00022691"/>
    </source>
</evidence>
<dbReference type="GO" id="GO:0046872">
    <property type="term" value="F:metal ion binding"/>
    <property type="evidence" value="ECO:0007669"/>
    <property type="project" value="UniProtKB-KW"/>
</dbReference>
<dbReference type="SUPFAM" id="SSF102114">
    <property type="entry name" value="Radical SAM enzymes"/>
    <property type="match status" value="1"/>
</dbReference>
<dbReference type="GO" id="GO:0035599">
    <property type="term" value="F:aspartic acid methylthiotransferase activity"/>
    <property type="evidence" value="ECO:0007669"/>
    <property type="project" value="TreeGrafter"/>
</dbReference>
<dbReference type="SFLD" id="SFLDF00274">
    <property type="entry name" value="ribosomal_protein_S12_methylth"/>
    <property type="match status" value="1"/>
</dbReference>
<dbReference type="PROSITE" id="PS01278">
    <property type="entry name" value="MTTASE_RADICAL"/>
    <property type="match status" value="1"/>
</dbReference>
<dbReference type="AlphaFoldDB" id="A0A1G5DAT9"/>
<evidence type="ECO:0000259" key="13">
    <source>
        <dbReference type="PROSITE" id="PS51918"/>
    </source>
</evidence>
<dbReference type="PROSITE" id="PS50926">
    <property type="entry name" value="TRAM"/>
    <property type="match status" value="1"/>
</dbReference>
<feature type="domain" description="TRAM" evidence="11">
    <location>
        <begin position="374"/>
        <end position="442"/>
    </location>
</feature>
<evidence type="ECO:0000256" key="2">
    <source>
        <dbReference type="ARBA" id="ARBA00022485"/>
    </source>
</evidence>
<dbReference type="InterPro" id="IPR002792">
    <property type="entry name" value="TRAM_dom"/>
</dbReference>
<dbReference type="InterPro" id="IPR058240">
    <property type="entry name" value="rSAM_sf"/>
</dbReference>
<keyword evidence="15" id="KW-1185">Reference proteome</keyword>
<organism evidence="14 15">
    <name type="scientific">Alkaliphilus peptidifermentans DSM 18978</name>
    <dbReference type="NCBI Taxonomy" id="1120976"/>
    <lineage>
        <taxon>Bacteria</taxon>
        <taxon>Bacillati</taxon>
        <taxon>Bacillota</taxon>
        <taxon>Clostridia</taxon>
        <taxon>Peptostreptococcales</taxon>
        <taxon>Natronincolaceae</taxon>
        <taxon>Alkaliphilus</taxon>
    </lineage>
</organism>
<dbReference type="STRING" id="1120976.SAMN03080606_00855"/>
<dbReference type="Gene3D" id="2.40.50.140">
    <property type="entry name" value="Nucleic acid-binding proteins"/>
    <property type="match status" value="1"/>
</dbReference>
<dbReference type="FunFam" id="3.40.50.12160:FF:000003">
    <property type="entry name" value="CDK5 regulatory subunit-associated protein 1"/>
    <property type="match status" value="1"/>
</dbReference>
<evidence type="ECO:0000256" key="6">
    <source>
        <dbReference type="ARBA" id="ARBA00022723"/>
    </source>
</evidence>
<dbReference type="Proteomes" id="UP000198636">
    <property type="component" value="Unassembled WGS sequence"/>
</dbReference>
<dbReference type="HAMAP" id="MF_01865">
    <property type="entry name" value="MTTase_RimO"/>
    <property type="match status" value="1"/>
</dbReference>
<evidence type="ECO:0000313" key="14">
    <source>
        <dbReference type="EMBL" id="SCY11959.1"/>
    </source>
</evidence>
<feature type="binding site" evidence="10">
    <location>
        <position position="48"/>
    </location>
    <ligand>
        <name>[4Fe-4S] cluster</name>
        <dbReference type="ChEBI" id="CHEBI:49883"/>
        <label>1</label>
    </ligand>
</feature>
<evidence type="ECO:0000256" key="7">
    <source>
        <dbReference type="ARBA" id="ARBA00023004"/>
    </source>
</evidence>
<comment type="function">
    <text evidence="10">Catalyzes the methylthiolation of an aspartic acid residue of ribosomal protein uS12.</text>
</comment>
<dbReference type="GO" id="GO:0005829">
    <property type="term" value="C:cytosol"/>
    <property type="evidence" value="ECO:0007669"/>
    <property type="project" value="TreeGrafter"/>
</dbReference>
<comment type="similarity">
    <text evidence="10">Belongs to the methylthiotransferase family. RimO subfamily.</text>
</comment>
<feature type="binding site" evidence="10">
    <location>
        <position position="162"/>
    </location>
    <ligand>
        <name>[4Fe-4S] cluster</name>
        <dbReference type="ChEBI" id="CHEBI:49883"/>
        <label>2</label>
        <note>4Fe-4S-S-AdoMet</note>
    </ligand>
</feature>
<dbReference type="RefSeq" id="WP_091540350.1">
    <property type="nucleotide sequence ID" value="NZ_FMUS01000004.1"/>
</dbReference>
<evidence type="ECO:0000259" key="12">
    <source>
        <dbReference type="PROSITE" id="PS51449"/>
    </source>
</evidence>
<evidence type="ECO:0000256" key="8">
    <source>
        <dbReference type="ARBA" id="ARBA00023014"/>
    </source>
</evidence>
<dbReference type="GO" id="GO:0051539">
    <property type="term" value="F:4 iron, 4 sulfur cluster binding"/>
    <property type="evidence" value="ECO:0007669"/>
    <property type="project" value="UniProtKB-UniRule"/>
</dbReference>
<dbReference type="FunFam" id="2.40.50.140:FF:000210">
    <property type="entry name" value="Ribosomal protein S12 methylthiotransferase RimO"/>
    <property type="match status" value="1"/>
</dbReference>
<comment type="catalytic activity">
    <reaction evidence="10">
        <text>L-aspartate(89)-[ribosomal protein uS12]-hydrogen + (sulfur carrier)-SH + AH2 + 2 S-adenosyl-L-methionine = 3-methylsulfanyl-L-aspartate(89)-[ribosomal protein uS12]-hydrogen + (sulfur carrier)-H + 5'-deoxyadenosine + L-methionine + A + S-adenosyl-L-homocysteine + 2 H(+)</text>
        <dbReference type="Rhea" id="RHEA:37087"/>
        <dbReference type="Rhea" id="RHEA-COMP:10460"/>
        <dbReference type="Rhea" id="RHEA-COMP:10461"/>
        <dbReference type="Rhea" id="RHEA-COMP:14737"/>
        <dbReference type="Rhea" id="RHEA-COMP:14739"/>
        <dbReference type="ChEBI" id="CHEBI:13193"/>
        <dbReference type="ChEBI" id="CHEBI:15378"/>
        <dbReference type="ChEBI" id="CHEBI:17319"/>
        <dbReference type="ChEBI" id="CHEBI:17499"/>
        <dbReference type="ChEBI" id="CHEBI:29917"/>
        <dbReference type="ChEBI" id="CHEBI:29961"/>
        <dbReference type="ChEBI" id="CHEBI:57844"/>
        <dbReference type="ChEBI" id="CHEBI:57856"/>
        <dbReference type="ChEBI" id="CHEBI:59789"/>
        <dbReference type="ChEBI" id="CHEBI:64428"/>
        <dbReference type="ChEBI" id="CHEBI:73599"/>
        <dbReference type="EC" id="2.8.4.4"/>
    </reaction>
</comment>
<feature type="binding site" evidence="10">
    <location>
        <position position="81"/>
    </location>
    <ligand>
        <name>[4Fe-4S] cluster</name>
        <dbReference type="ChEBI" id="CHEBI:49883"/>
        <label>1</label>
    </ligand>
</feature>
<feature type="domain" description="MTTase N-terminal" evidence="12">
    <location>
        <begin position="3"/>
        <end position="118"/>
    </location>
</feature>
<sequence length="446" mass="50794">MNLTVYIESLGCSKNLIDAEIMLGILNKYGYKLTTTKNNADIIIVNTCGFIDAAKEESINKIIELGMLKKKRLKLLLVSGCLGERYSEDLLKELPEVDAIIGTGNYHTIVETINESMKGNKIIQIGNIDQAFDESLPRFQTTPSHTAYVKISDGCDNVCTYCIIPKLRGKYRSRKMENIIKEVEDLANKGVKEIILIAQDTTRYGVDIYDELMLPRLLEKLNEVDGIHWIRLLYAYPEMITDDLIEVIKSKEKICKYLDMPIQHSNDSILKLMNRRTRREALTQLINKLRSQMPDIVLRTSLIVGFPGEEDKHYQDLKAFVEEMQFDKLGVFAYSKEEGTPAALLPDQVDEDIKEVRRSEIMEIQQKISLDNNQAKVGREMEVLVEEVMVKGKEYMGRTRGDAPEIDGLVYLQSSRTIEVGEIVKVKISGALEYDLMGDVIDEFSK</sequence>
<comment type="function">
    <text evidence="1">Catalyzes the methylthiolation of N6-(dimethylallyl)adenosine (i(6)A), leading to the formation of 2-methylthio-N6-(dimethylallyl)adenosine (ms(2)i(6)A) at position 37 in tRNAs that read codons beginning with uridine.</text>
</comment>
<dbReference type="PROSITE" id="PS51449">
    <property type="entry name" value="MTTASE_N"/>
    <property type="match status" value="1"/>
</dbReference>
<dbReference type="InterPro" id="IPR038135">
    <property type="entry name" value="Methylthiotransferase_N_sf"/>
</dbReference>
<dbReference type="Gene3D" id="3.80.30.20">
    <property type="entry name" value="tm_1862 like domain"/>
    <property type="match status" value="1"/>
</dbReference>
<dbReference type="CDD" id="cd01335">
    <property type="entry name" value="Radical_SAM"/>
    <property type="match status" value="1"/>
</dbReference>
<dbReference type="Pfam" id="PF00919">
    <property type="entry name" value="UPF0004"/>
    <property type="match status" value="1"/>
</dbReference>
<keyword evidence="8 10" id="KW-0411">Iron-sulfur</keyword>
<evidence type="ECO:0000256" key="10">
    <source>
        <dbReference type="HAMAP-Rule" id="MF_01865"/>
    </source>
</evidence>
<dbReference type="InterPro" id="IPR005840">
    <property type="entry name" value="Ribosomal_uS12_MeSTrfase_RimO"/>
</dbReference>
<accession>A0A1G5DAT9</accession>
<comment type="catalytic activity">
    <reaction evidence="9">
        <text>N(6)-dimethylallyladenosine(37) in tRNA + (sulfur carrier)-SH + AH2 + 2 S-adenosyl-L-methionine = 2-methylsulfanyl-N(6)-dimethylallyladenosine(37) in tRNA + (sulfur carrier)-H + 5'-deoxyadenosine + L-methionine + A + S-adenosyl-L-homocysteine + 2 H(+)</text>
        <dbReference type="Rhea" id="RHEA:37067"/>
        <dbReference type="Rhea" id="RHEA-COMP:10375"/>
        <dbReference type="Rhea" id="RHEA-COMP:10376"/>
        <dbReference type="Rhea" id="RHEA-COMP:14737"/>
        <dbReference type="Rhea" id="RHEA-COMP:14739"/>
        <dbReference type="ChEBI" id="CHEBI:13193"/>
        <dbReference type="ChEBI" id="CHEBI:15378"/>
        <dbReference type="ChEBI" id="CHEBI:17319"/>
        <dbReference type="ChEBI" id="CHEBI:17499"/>
        <dbReference type="ChEBI" id="CHEBI:29917"/>
        <dbReference type="ChEBI" id="CHEBI:57844"/>
        <dbReference type="ChEBI" id="CHEBI:57856"/>
        <dbReference type="ChEBI" id="CHEBI:59789"/>
        <dbReference type="ChEBI" id="CHEBI:64428"/>
        <dbReference type="ChEBI" id="CHEBI:74415"/>
        <dbReference type="ChEBI" id="CHEBI:74417"/>
        <dbReference type="EC" id="2.8.4.3"/>
    </reaction>
</comment>
<dbReference type="InterPro" id="IPR013848">
    <property type="entry name" value="Methylthiotransferase_N"/>
</dbReference>
<dbReference type="OrthoDB" id="9805215at2"/>
<keyword evidence="3 10" id="KW-0963">Cytoplasm</keyword>
<keyword evidence="14" id="KW-0689">Ribosomal protein</keyword>
<dbReference type="GO" id="GO:0005840">
    <property type="term" value="C:ribosome"/>
    <property type="evidence" value="ECO:0007669"/>
    <property type="project" value="UniProtKB-KW"/>
</dbReference>
<comment type="subcellular location">
    <subcellularLocation>
        <location evidence="10">Cytoplasm</location>
    </subcellularLocation>
</comment>
<name>A0A1G5DAT9_9FIRM</name>
<dbReference type="InterPro" id="IPR006638">
    <property type="entry name" value="Elp3/MiaA/NifB-like_rSAM"/>
</dbReference>
<evidence type="ECO:0000256" key="3">
    <source>
        <dbReference type="ARBA" id="ARBA00022490"/>
    </source>
</evidence>
<dbReference type="NCBIfam" id="TIGR00089">
    <property type="entry name" value="MiaB/RimO family radical SAM methylthiotransferase"/>
    <property type="match status" value="1"/>
</dbReference>
<keyword evidence="7 10" id="KW-0408">Iron</keyword>
<dbReference type="PANTHER" id="PTHR43837:SF1">
    <property type="entry name" value="RIBOSOMAL PROTEIN US12 METHYLTHIOTRANSFERASE RIMO"/>
    <property type="match status" value="1"/>
</dbReference>
<evidence type="ECO:0000259" key="11">
    <source>
        <dbReference type="PROSITE" id="PS50926"/>
    </source>
</evidence>
<keyword evidence="2 10" id="KW-0004">4Fe-4S</keyword>
<dbReference type="EMBL" id="FMUS01000004">
    <property type="protein sequence ID" value="SCY11959.1"/>
    <property type="molecule type" value="Genomic_DNA"/>
</dbReference>
<evidence type="ECO:0000256" key="1">
    <source>
        <dbReference type="ARBA" id="ARBA00003234"/>
    </source>
</evidence>
<dbReference type="NCBIfam" id="TIGR01125">
    <property type="entry name" value="30S ribosomal protein S12 methylthiotransferase RimO"/>
    <property type="match status" value="1"/>
</dbReference>
<comment type="cofactor">
    <cofactor evidence="10">
        <name>[4Fe-4S] cluster</name>
        <dbReference type="ChEBI" id="CHEBI:49883"/>
    </cofactor>
    <text evidence="10">Binds 2 [4Fe-4S] clusters. One cluster is coordinated with 3 cysteines and an exchangeable S-adenosyl-L-methionine.</text>
</comment>
<protein>
    <recommendedName>
        <fullName evidence="10">Ribosomal protein uS12 methylthiotransferase RimO</fullName>
        <shortName evidence="10">uS12 MTTase</shortName>
        <shortName evidence="10">uS12 methylthiotransferase</shortName>
        <ecNumber evidence="10">2.8.4.4</ecNumber>
    </recommendedName>
    <alternativeName>
        <fullName evidence="10">Ribosomal protein uS12 (aspartate-C(3))-methylthiotransferase</fullName>
    </alternativeName>
    <alternativeName>
        <fullName evidence="10">Ribosome maturation factor RimO</fullName>
    </alternativeName>
</protein>
<dbReference type="SFLD" id="SFLDS00029">
    <property type="entry name" value="Radical_SAM"/>
    <property type="match status" value="1"/>
</dbReference>
<evidence type="ECO:0000256" key="9">
    <source>
        <dbReference type="ARBA" id="ARBA00051425"/>
    </source>
</evidence>
<dbReference type="InterPro" id="IPR005839">
    <property type="entry name" value="Methylthiotransferase"/>
</dbReference>
<dbReference type="GO" id="GO:0103039">
    <property type="term" value="F:protein methylthiotransferase activity"/>
    <property type="evidence" value="ECO:0007669"/>
    <property type="project" value="UniProtKB-EC"/>
</dbReference>
<keyword evidence="14" id="KW-0687">Ribonucleoprotein</keyword>
<proteinExistence type="inferred from homology"/>
<dbReference type="InterPro" id="IPR020612">
    <property type="entry name" value="Methylthiotransferase_CS"/>
</dbReference>
<dbReference type="InterPro" id="IPR007197">
    <property type="entry name" value="rSAM"/>
</dbReference>
<keyword evidence="6 10" id="KW-0479">Metal-binding</keyword>
<reference evidence="14 15" key="1">
    <citation type="submission" date="2016-10" db="EMBL/GenBank/DDBJ databases">
        <authorList>
            <person name="de Groot N.N."/>
        </authorList>
    </citation>
    <scope>NUCLEOTIDE SEQUENCE [LARGE SCALE GENOMIC DNA]</scope>
    <source>
        <strain evidence="14 15">DSM 18978</strain>
    </source>
</reference>
<dbReference type="InterPro" id="IPR023404">
    <property type="entry name" value="rSAM_horseshoe"/>
</dbReference>
<dbReference type="PROSITE" id="PS51918">
    <property type="entry name" value="RADICAL_SAM"/>
    <property type="match status" value="1"/>
</dbReference>
<dbReference type="PANTHER" id="PTHR43837">
    <property type="entry name" value="RIBOSOMAL PROTEIN S12 METHYLTHIOTRANSFERASE RIMO"/>
    <property type="match status" value="1"/>
</dbReference>
<feature type="domain" description="Radical SAM core" evidence="13">
    <location>
        <begin position="141"/>
        <end position="371"/>
    </location>
</feature>